<evidence type="ECO:0000256" key="1">
    <source>
        <dbReference type="ARBA" id="ARBA00004752"/>
    </source>
</evidence>
<evidence type="ECO:0000256" key="2">
    <source>
        <dbReference type="ARBA" id="ARBA00005992"/>
    </source>
</evidence>
<gene>
    <name evidence="11" type="ORF">ACFQY0_17200</name>
</gene>
<evidence type="ECO:0000256" key="5">
    <source>
        <dbReference type="ARBA" id="ARBA00022984"/>
    </source>
</evidence>
<feature type="region of interest" description="Disordered" evidence="8">
    <location>
        <begin position="193"/>
        <end position="224"/>
    </location>
</feature>
<dbReference type="GO" id="GO:0016740">
    <property type="term" value="F:transferase activity"/>
    <property type="evidence" value="ECO:0007669"/>
    <property type="project" value="UniProtKB-KW"/>
</dbReference>
<dbReference type="PROSITE" id="PS52029">
    <property type="entry name" value="LD_TPASE"/>
    <property type="match status" value="1"/>
</dbReference>
<evidence type="ECO:0000256" key="4">
    <source>
        <dbReference type="ARBA" id="ARBA00022960"/>
    </source>
</evidence>
<dbReference type="SUPFAM" id="SSF141523">
    <property type="entry name" value="L,D-transpeptidase catalytic domain-like"/>
    <property type="match status" value="1"/>
</dbReference>
<keyword evidence="12" id="KW-1185">Reference proteome</keyword>
<dbReference type="Pfam" id="PF03734">
    <property type="entry name" value="YkuD"/>
    <property type="match status" value="1"/>
</dbReference>
<dbReference type="PANTHER" id="PTHR30582">
    <property type="entry name" value="L,D-TRANSPEPTIDASE"/>
    <property type="match status" value="1"/>
</dbReference>
<keyword evidence="6 7" id="KW-0961">Cell wall biogenesis/degradation</keyword>
<keyword evidence="9" id="KW-0732">Signal</keyword>
<comment type="caution">
    <text evidence="7">Lacks conserved residue(s) required for the propagation of feature annotation.</text>
</comment>
<dbReference type="CDD" id="cd16913">
    <property type="entry name" value="YkuD_like"/>
    <property type="match status" value="1"/>
</dbReference>
<proteinExistence type="inferred from homology"/>
<accession>A0ABW2L954</accession>
<comment type="caution">
    <text evidence="11">The sequence shown here is derived from an EMBL/GenBank/DDBJ whole genome shotgun (WGS) entry which is preliminary data.</text>
</comment>
<feature type="domain" description="L,D-TPase catalytic" evidence="10">
    <location>
        <begin position="49"/>
        <end position="180"/>
    </location>
</feature>
<evidence type="ECO:0000313" key="12">
    <source>
        <dbReference type="Proteomes" id="UP001596472"/>
    </source>
</evidence>
<comment type="pathway">
    <text evidence="1 7">Cell wall biogenesis; peptidoglycan biosynthesis.</text>
</comment>
<feature type="compositionally biased region" description="Basic and acidic residues" evidence="8">
    <location>
        <begin position="215"/>
        <end position="224"/>
    </location>
</feature>
<organism evidence="11 12">
    <name type="scientific">Haloferula chungangensis</name>
    <dbReference type="NCBI Taxonomy" id="1048331"/>
    <lineage>
        <taxon>Bacteria</taxon>
        <taxon>Pseudomonadati</taxon>
        <taxon>Verrucomicrobiota</taxon>
        <taxon>Verrucomicrobiia</taxon>
        <taxon>Verrucomicrobiales</taxon>
        <taxon>Verrucomicrobiaceae</taxon>
        <taxon>Haloferula</taxon>
    </lineage>
</organism>
<evidence type="ECO:0000256" key="8">
    <source>
        <dbReference type="SAM" id="MobiDB-lite"/>
    </source>
</evidence>
<dbReference type="InterPro" id="IPR038063">
    <property type="entry name" value="Transpep_catalytic_dom"/>
</dbReference>
<evidence type="ECO:0000256" key="9">
    <source>
        <dbReference type="SAM" id="SignalP"/>
    </source>
</evidence>
<feature type="chain" id="PRO_5047068904" evidence="9">
    <location>
        <begin position="21"/>
        <end position="224"/>
    </location>
</feature>
<keyword evidence="4 7" id="KW-0133">Cell shape</keyword>
<evidence type="ECO:0000256" key="7">
    <source>
        <dbReference type="PROSITE-ProRule" id="PRU01373"/>
    </source>
</evidence>
<name>A0ABW2L954_9BACT</name>
<dbReference type="InterPro" id="IPR050979">
    <property type="entry name" value="LD-transpeptidase"/>
</dbReference>
<evidence type="ECO:0000256" key="6">
    <source>
        <dbReference type="ARBA" id="ARBA00023316"/>
    </source>
</evidence>
<evidence type="ECO:0000259" key="10">
    <source>
        <dbReference type="PROSITE" id="PS52029"/>
    </source>
</evidence>
<keyword evidence="5 7" id="KW-0573">Peptidoglycan synthesis</keyword>
<sequence>MRKAQLLIVATLALSLPACIDLRGPQPSGIEAYDAYERPATRPTDPSAVRVKVSTSRQRVYVMEGDKPLLVMPVSVGMPDSPTPLGEFRVTRKDARERSRNLGYAFSGDQSKRCTRSNKPAGWSFKGAPLPYWVEFKPGIGFHTGWIKHTPCTDGSIRMHKNVAPKFFELVSRGTPISIALTQAEDYKYGSIPLPPDSGPLPDHSTSYYLSDASFSDHKPLSFE</sequence>
<reference evidence="12" key="1">
    <citation type="journal article" date="2019" name="Int. J. Syst. Evol. Microbiol.">
        <title>The Global Catalogue of Microorganisms (GCM) 10K type strain sequencing project: providing services to taxonomists for standard genome sequencing and annotation.</title>
        <authorList>
            <consortium name="The Broad Institute Genomics Platform"/>
            <consortium name="The Broad Institute Genome Sequencing Center for Infectious Disease"/>
            <person name="Wu L."/>
            <person name="Ma J."/>
        </authorList>
    </citation>
    <scope>NUCLEOTIDE SEQUENCE [LARGE SCALE GENOMIC DNA]</scope>
    <source>
        <strain evidence="12">CGMCC 4.1467</strain>
    </source>
</reference>
<dbReference type="RefSeq" id="WP_379714933.1">
    <property type="nucleotide sequence ID" value="NZ_JBHTBS010000011.1"/>
</dbReference>
<protein>
    <submittedName>
        <fullName evidence="11">L,D-transpeptidase</fullName>
        <ecNumber evidence="11">2.-.-.-</ecNumber>
    </submittedName>
</protein>
<dbReference type="EMBL" id="JBHTBS010000011">
    <property type="protein sequence ID" value="MFC7338937.1"/>
    <property type="molecule type" value="Genomic_DNA"/>
</dbReference>
<dbReference type="PANTHER" id="PTHR30582:SF2">
    <property type="entry name" value="L,D-TRANSPEPTIDASE YCIB-RELATED"/>
    <property type="match status" value="1"/>
</dbReference>
<evidence type="ECO:0000256" key="3">
    <source>
        <dbReference type="ARBA" id="ARBA00022679"/>
    </source>
</evidence>
<dbReference type="InterPro" id="IPR005490">
    <property type="entry name" value="LD_TPept_cat_dom"/>
</dbReference>
<evidence type="ECO:0000313" key="11">
    <source>
        <dbReference type="EMBL" id="MFC7338937.1"/>
    </source>
</evidence>
<dbReference type="EC" id="2.-.-.-" evidence="11"/>
<comment type="similarity">
    <text evidence="2">Belongs to the YkuD family.</text>
</comment>
<dbReference type="Proteomes" id="UP001596472">
    <property type="component" value="Unassembled WGS sequence"/>
</dbReference>
<feature type="signal peptide" evidence="9">
    <location>
        <begin position="1"/>
        <end position="20"/>
    </location>
</feature>
<keyword evidence="3 11" id="KW-0808">Transferase</keyword>
<dbReference type="Gene3D" id="2.40.440.10">
    <property type="entry name" value="L,D-transpeptidase catalytic domain-like"/>
    <property type="match status" value="1"/>
</dbReference>